<keyword evidence="2" id="KW-1185">Reference proteome</keyword>
<comment type="caution">
    <text evidence="1">The sequence shown here is derived from an EMBL/GenBank/DDBJ whole genome shotgun (WGS) entry which is preliminary data.</text>
</comment>
<dbReference type="AlphaFoldDB" id="A0A8H7UWZ2"/>
<evidence type="ECO:0000313" key="1">
    <source>
        <dbReference type="EMBL" id="KAG2197137.1"/>
    </source>
</evidence>
<dbReference type="EMBL" id="JAEPRC010000443">
    <property type="protein sequence ID" value="KAG2197137.1"/>
    <property type="molecule type" value="Genomic_DNA"/>
</dbReference>
<dbReference type="OrthoDB" id="2283468at2759"/>
<proteinExistence type="predicted"/>
<protein>
    <submittedName>
        <fullName evidence="1">Uncharacterized protein</fullName>
    </submittedName>
</protein>
<reference evidence="1" key="1">
    <citation type="submission" date="2020-12" db="EMBL/GenBank/DDBJ databases">
        <title>Metabolic potential, ecology and presence of endohyphal bacteria is reflected in genomic diversity of Mucoromycotina.</title>
        <authorList>
            <person name="Muszewska A."/>
            <person name="Okrasinska A."/>
            <person name="Steczkiewicz K."/>
            <person name="Drgas O."/>
            <person name="Orlowska M."/>
            <person name="Perlinska-Lenart U."/>
            <person name="Aleksandrzak-Piekarczyk T."/>
            <person name="Szatraj K."/>
            <person name="Zielenkiewicz U."/>
            <person name="Pilsyk S."/>
            <person name="Malc E."/>
            <person name="Mieczkowski P."/>
            <person name="Kruszewska J.S."/>
            <person name="Biernat P."/>
            <person name="Pawlowska J."/>
        </authorList>
    </citation>
    <scope>NUCLEOTIDE SEQUENCE</scope>
    <source>
        <strain evidence="1">CBS 226.32</strain>
    </source>
</reference>
<name>A0A8H7UWZ2_9FUNG</name>
<sequence>MSFTSLKNKLVFPVGTIVNQVYTDVAYSAVQAVHKAIPTTSTKIYDILETLLDPYDCLDSDYSCSVVKELMIKHIPLAYISNSKFSSIENAKDAMKFDLANAMTTTMPGIFQDPRNIYGIMSPYQQEKIDRKDYEFVEYFQGFNKALFDQHARQTNTALKMKKKKNHKQILNKLFRLSKK</sequence>
<organism evidence="1 2">
    <name type="scientific">Mucor plumbeus</name>
    <dbReference type="NCBI Taxonomy" id="97098"/>
    <lineage>
        <taxon>Eukaryota</taxon>
        <taxon>Fungi</taxon>
        <taxon>Fungi incertae sedis</taxon>
        <taxon>Mucoromycota</taxon>
        <taxon>Mucoromycotina</taxon>
        <taxon>Mucoromycetes</taxon>
        <taxon>Mucorales</taxon>
        <taxon>Mucorineae</taxon>
        <taxon>Mucoraceae</taxon>
        <taxon>Mucor</taxon>
    </lineage>
</organism>
<dbReference type="Proteomes" id="UP000650833">
    <property type="component" value="Unassembled WGS sequence"/>
</dbReference>
<gene>
    <name evidence="1" type="ORF">INT46_003364</name>
</gene>
<accession>A0A8H7UWZ2</accession>
<evidence type="ECO:0000313" key="2">
    <source>
        <dbReference type="Proteomes" id="UP000650833"/>
    </source>
</evidence>